<reference evidence="5" key="1">
    <citation type="submission" date="2016-04" db="UniProtKB">
        <authorList>
            <consortium name="WormBaseParasite"/>
        </authorList>
    </citation>
    <scope>IDENTIFICATION</scope>
</reference>
<keyword evidence="4" id="KW-1185">Reference proteome</keyword>
<organism evidence="5">
    <name type="scientific">Nippostrongylus brasiliensis</name>
    <name type="common">Rat hookworm</name>
    <dbReference type="NCBI Taxonomy" id="27835"/>
    <lineage>
        <taxon>Eukaryota</taxon>
        <taxon>Metazoa</taxon>
        <taxon>Ecdysozoa</taxon>
        <taxon>Nematoda</taxon>
        <taxon>Chromadorea</taxon>
        <taxon>Rhabditida</taxon>
        <taxon>Rhabditina</taxon>
        <taxon>Rhabditomorpha</taxon>
        <taxon>Strongyloidea</taxon>
        <taxon>Heligmosomidae</taxon>
        <taxon>Nippostrongylus</taxon>
    </lineage>
</organism>
<dbReference type="GO" id="GO:0005938">
    <property type="term" value="C:cell cortex"/>
    <property type="evidence" value="ECO:0007669"/>
    <property type="project" value="TreeGrafter"/>
</dbReference>
<sequence length="808" mass="91005">MATNSRLQRADSRESILSLTSCVSGIGSWQVGDRARIDQRSGTVAYVGATRFAPGEWIGLVLDEPLGKNDGSVQGYRYFTCEADHGLFCKSSKLDRILLSPARFKSPTPGEGDTKSPYAAEYGFDIGDRVVVSGGKQGVVRFLGETEFAQGVWAGIELEQPLGKNDGSVQGKRYFTCKTPYGVFVPASKTQKSMSQTPNRMKVSFRFLFASSEELIWVSYISGHPNKNLASATEQRFGVIRRPSHTEALQEKERHLEQVMRERDMERSEIAQLGDGDTEKVAKLELEKRNLKTELLAKEKLIEDLNFRLEEEVISRDCQIEELKKEIATSSESRESVAANSSMQEEVSSLKSELAVIKSEKEKHEKLLEAEKSSSEANLKLVDALGAELAMMKEKMEKERFSMNIELLELKTAVEEKSKSLAALEESSKAAASELESTKAELTAALNRAEEQRKLVEQLTNSKESADTVLNQALADVRKDLEMKVEEARVLEQEKKDMSERVVAVEKEMAETRDTLESTKLQKISTEEALEAIRAEKAQIDERLREERRLRETTMDELMQKIKSVTDEKERADAALVDAKKTNELLLKEKCELETKVRILTENSDGAIKEAQERCSELEKKLKNADDEHTASMSALQSQHQELIEKSNNIESKLAAVEKTLSEERESYKTKEKELQDQLATNSAAWNAAEQKLMEKIAEEQLVIENLRSEKAAVENAKSDLDEQLRRLDSDAKALEDKVRVMETSKSELNNKLNDAEERFKKLKKENEISAKELEQSLAQETTMRTKLENDVRSKVEMILSLQAATES</sequence>
<dbReference type="PROSITE" id="PS00845">
    <property type="entry name" value="CAP_GLY_1"/>
    <property type="match status" value="2"/>
</dbReference>
<dbReference type="Proteomes" id="UP000271162">
    <property type="component" value="Unassembled WGS sequence"/>
</dbReference>
<gene>
    <name evidence="3" type="ORF">NBR_LOCUS12554</name>
</gene>
<reference evidence="3 4" key="2">
    <citation type="submission" date="2018-11" db="EMBL/GenBank/DDBJ databases">
        <authorList>
            <consortium name="Pathogen Informatics"/>
        </authorList>
    </citation>
    <scope>NUCLEOTIDE SEQUENCE [LARGE SCALE GENOMIC DNA]</scope>
</reference>
<dbReference type="STRING" id="27835.A0A158R0U2"/>
<accession>A0A158R0U2</accession>
<dbReference type="EMBL" id="UYSL01020790">
    <property type="protein sequence ID" value="VDL76143.1"/>
    <property type="molecule type" value="Genomic_DNA"/>
</dbReference>
<evidence type="ECO:0000256" key="1">
    <source>
        <dbReference type="SAM" id="Coils"/>
    </source>
</evidence>
<protein>
    <submittedName>
        <fullName evidence="5">Restin homolog (inferred by orthology to a D. melanogaster protein)</fullName>
    </submittedName>
</protein>
<dbReference type="InterPro" id="IPR036859">
    <property type="entry name" value="CAP-Gly_dom_sf"/>
</dbReference>
<dbReference type="GO" id="GO:0051010">
    <property type="term" value="F:microtubule plus-end binding"/>
    <property type="evidence" value="ECO:0007669"/>
    <property type="project" value="TreeGrafter"/>
</dbReference>
<dbReference type="AlphaFoldDB" id="A0A158R0U2"/>
<dbReference type="OMA" id="HAEMSRT"/>
<proteinExistence type="predicted"/>
<feature type="domain" description="CAP-Gly" evidence="2">
    <location>
        <begin position="144"/>
        <end position="186"/>
    </location>
</feature>
<dbReference type="GO" id="GO:0031122">
    <property type="term" value="P:cytoplasmic microtubule organization"/>
    <property type="evidence" value="ECO:0007669"/>
    <property type="project" value="TreeGrafter"/>
</dbReference>
<evidence type="ECO:0000313" key="4">
    <source>
        <dbReference type="Proteomes" id="UP000271162"/>
    </source>
</evidence>
<dbReference type="Gene3D" id="2.30.30.190">
    <property type="entry name" value="CAP Gly-rich-like domain"/>
    <property type="match status" value="2"/>
</dbReference>
<dbReference type="SMART" id="SM01052">
    <property type="entry name" value="CAP_GLY"/>
    <property type="match status" value="2"/>
</dbReference>
<feature type="coiled-coil region" evidence="1">
    <location>
        <begin position="249"/>
        <end position="367"/>
    </location>
</feature>
<dbReference type="SUPFAM" id="SSF74924">
    <property type="entry name" value="Cap-Gly domain"/>
    <property type="match status" value="2"/>
</dbReference>
<evidence type="ECO:0000313" key="5">
    <source>
        <dbReference type="WBParaSite" id="NBR_0001255301-mRNA-1"/>
    </source>
</evidence>
<evidence type="ECO:0000259" key="2">
    <source>
        <dbReference type="PROSITE" id="PS50245"/>
    </source>
</evidence>
<dbReference type="GO" id="GO:0035371">
    <property type="term" value="C:microtubule plus-end"/>
    <property type="evidence" value="ECO:0007669"/>
    <property type="project" value="TreeGrafter"/>
</dbReference>
<dbReference type="PANTHER" id="PTHR18916:SF82">
    <property type="entry name" value="CAP-GLY DOMAIN-CONTAINING PROTEIN"/>
    <property type="match status" value="1"/>
</dbReference>
<keyword evidence="1" id="KW-0175">Coiled coil</keyword>
<feature type="domain" description="CAP-Gly" evidence="2">
    <location>
        <begin position="48"/>
        <end position="90"/>
    </location>
</feature>
<dbReference type="Pfam" id="PF01302">
    <property type="entry name" value="CAP_GLY"/>
    <property type="match status" value="2"/>
</dbReference>
<name>A0A158R0U2_NIPBR</name>
<dbReference type="PANTHER" id="PTHR18916">
    <property type="entry name" value="DYNACTIN 1-RELATED MICROTUBULE-BINDING"/>
    <property type="match status" value="1"/>
</dbReference>
<dbReference type="PROSITE" id="PS50245">
    <property type="entry name" value="CAP_GLY_2"/>
    <property type="match status" value="2"/>
</dbReference>
<feature type="coiled-coil region" evidence="1">
    <location>
        <begin position="407"/>
        <end position="791"/>
    </location>
</feature>
<evidence type="ECO:0000313" key="3">
    <source>
        <dbReference type="EMBL" id="VDL76143.1"/>
    </source>
</evidence>
<dbReference type="InterPro" id="IPR000938">
    <property type="entry name" value="CAP-Gly_domain"/>
</dbReference>
<dbReference type="WBParaSite" id="NBR_0001255301-mRNA-1">
    <property type="protein sequence ID" value="NBR_0001255301-mRNA-1"/>
    <property type="gene ID" value="NBR_0001255301"/>
</dbReference>
<dbReference type="GO" id="GO:0005634">
    <property type="term" value="C:nucleus"/>
    <property type="evidence" value="ECO:0007669"/>
    <property type="project" value="TreeGrafter"/>
</dbReference>